<dbReference type="GO" id="GO:0009249">
    <property type="term" value="P:protein lipoylation"/>
    <property type="evidence" value="ECO:0007669"/>
    <property type="project" value="InterPro"/>
</dbReference>
<proteinExistence type="predicted"/>
<keyword evidence="10" id="KW-1185">Reference proteome</keyword>
<dbReference type="SUPFAM" id="SSF82649">
    <property type="entry name" value="SufE/NifU"/>
    <property type="match status" value="1"/>
</dbReference>
<name>A0A1I1AXH2_9CLOT</name>
<dbReference type="GO" id="GO:0005524">
    <property type="term" value="F:ATP binding"/>
    <property type="evidence" value="ECO:0007669"/>
    <property type="project" value="UniProtKB-KW"/>
</dbReference>
<comment type="pathway">
    <text evidence="1">Protein modification; protein lipoylation via exogenous pathway; protein N(6)-(lipoyl)lysine from lipoate: step 2/2.</text>
</comment>
<dbReference type="PANTHER" id="PTHR12561">
    <property type="entry name" value="LIPOATE-PROTEIN LIGASE"/>
    <property type="match status" value="1"/>
</dbReference>
<dbReference type="GO" id="GO:0016979">
    <property type="term" value="F:lipoate-protein ligase activity"/>
    <property type="evidence" value="ECO:0007669"/>
    <property type="project" value="UniProtKB-EC"/>
</dbReference>
<protein>
    <recommendedName>
        <fullName evidence="3">lipoate--protein ligase</fullName>
        <ecNumber evidence="3">6.3.1.20</ecNumber>
    </recommendedName>
</protein>
<dbReference type="CDD" id="cd16443">
    <property type="entry name" value="LplA"/>
    <property type="match status" value="1"/>
</dbReference>
<evidence type="ECO:0000256" key="7">
    <source>
        <dbReference type="ARBA" id="ARBA00048037"/>
    </source>
</evidence>
<dbReference type="OrthoDB" id="9788148at2"/>
<evidence type="ECO:0000256" key="6">
    <source>
        <dbReference type="ARBA" id="ARBA00022840"/>
    </source>
</evidence>
<keyword evidence="6" id="KW-0067">ATP-binding</keyword>
<dbReference type="GO" id="GO:0017118">
    <property type="term" value="F:lipoyltransferase activity"/>
    <property type="evidence" value="ECO:0007669"/>
    <property type="project" value="TreeGrafter"/>
</dbReference>
<dbReference type="InterPro" id="IPR004562">
    <property type="entry name" value="LipoylTrfase_LipoateP_Ligase"/>
</dbReference>
<dbReference type="InterPro" id="IPR004143">
    <property type="entry name" value="BPL_LPL_catalytic"/>
</dbReference>
<dbReference type="NCBIfam" id="TIGR00545">
    <property type="entry name" value="lipoyltrans"/>
    <property type="match status" value="1"/>
</dbReference>
<evidence type="ECO:0000256" key="4">
    <source>
        <dbReference type="ARBA" id="ARBA00022598"/>
    </source>
</evidence>
<dbReference type="UniPathway" id="UPA00537">
    <property type="reaction ID" value="UER00594"/>
</dbReference>
<accession>A0A1I1AXH2</accession>
<evidence type="ECO:0000313" key="10">
    <source>
        <dbReference type="Proteomes" id="UP000198619"/>
    </source>
</evidence>
<dbReference type="FunFam" id="3.30.930.10:FF:000072">
    <property type="entry name" value="Lipoate--protein ligase"/>
    <property type="match status" value="1"/>
</dbReference>
<gene>
    <name evidence="9" type="ORF">SAMN04488528_105213</name>
</gene>
<dbReference type="Pfam" id="PF10437">
    <property type="entry name" value="Lip_prot_lig_C"/>
    <property type="match status" value="1"/>
</dbReference>
<dbReference type="Proteomes" id="UP000198619">
    <property type="component" value="Unassembled WGS sequence"/>
</dbReference>
<evidence type="ECO:0000313" key="9">
    <source>
        <dbReference type="EMBL" id="SFB42789.1"/>
    </source>
</evidence>
<evidence type="ECO:0000256" key="3">
    <source>
        <dbReference type="ARBA" id="ARBA00012367"/>
    </source>
</evidence>
<evidence type="ECO:0000259" key="8">
    <source>
        <dbReference type="PROSITE" id="PS51733"/>
    </source>
</evidence>
<dbReference type="InterPro" id="IPR045864">
    <property type="entry name" value="aa-tRNA-synth_II/BPL/LPL"/>
</dbReference>
<dbReference type="PROSITE" id="PS51733">
    <property type="entry name" value="BPL_LPL_CATALYTIC"/>
    <property type="match status" value="1"/>
</dbReference>
<dbReference type="PANTHER" id="PTHR12561:SF3">
    <property type="entry name" value="LIPOYLTRANSFERASE 1, MITOCHONDRIAL"/>
    <property type="match status" value="1"/>
</dbReference>
<comment type="pathway">
    <text evidence="2">Protein modification; protein lipoylation via exogenous pathway; protein N(6)-(lipoyl)lysine from lipoate: step 1/2.</text>
</comment>
<comment type="catalytic activity">
    <reaction evidence="7">
        <text>L-lysyl-[lipoyl-carrier protein] + (R)-lipoate + ATP = N(6)-[(R)-lipoyl]-L-lysyl-[lipoyl-carrier protein] + AMP + diphosphate + H(+)</text>
        <dbReference type="Rhea" id="RHEA:49288"/>
        <dbReference type="Rhea" id="RHEA-COMP:10500"/>
        <dbReference type="Rhea" id="RHEA-COMP:10502"/>
        <dbReference type="ChEBI" id="CHEBI:15378"/>
        <dbReference type="ChEBI" id="CHEBI:29969"/>
        <dbReference type="ChEBI" id="CHEBI:30616"/>
        <dbReference type="ChEBI" id="CHEBI:33019"/>
        <dbReference type="ChEBI" id="CHEBI:83088"/>
        <dbReference type="ChEBI" id="CHEBI:83099"/>
        <dbReference type="ChEBI" id="CHEBI:456215"/>
        <dbReference type="EC" id="6.3.1.20"/>
    </reaction>
</comment>
<sequence length="326" mass="37699">MIFVNHNNTNPYFNHSAEEYILKNINEDCFMLWRNEPCILIGRNQNSLSEVNVDYVKENNIKVVRRITGGGAVFNDLGNINFSFICKSSDDLSANFLKFTAPLIKALNSLGVDASFSGRNDMVIGDRKFSGNAQFYYNDKVLHHGTLLFSSCMTDLSSALNVNPLKIKAKGIKSVSSHVTNISEHLHRPMSVEEFKNYIIDFVMNLYNEEKLYNFTENDLKEINKICENKFSTWKWNFGNSPRYSYKKEKRFDYGTIEVNFQVTNGCIKKIKFYGDFFFTKNIEGFEQYFIGIEHDENSIKHALLHINIEDYIKGISINDILSLMF</sequence>
<dbReference type="EC" id="6.3.1.20" evidence="3"/>
<dbReference type="SUPFAM" id="SSF55681">
    <property type="entry name" value="Class II aaRS and biotin synthetases"/>
    <property type="match status" value="1"/>
</dbReference>
<dbReference type="STRING" id="84698.SAMN04488528_105213"/>
<keyword evidence="4 9" id="KW-0436">Ligase</keyword>
<keyword evidence="5" id="KW-0547">Nucleotide-binding</keyword>
<evidence type="ECO:0000256" key="1">
    <source>
        <dbReference type="ARBA" id="ARBA00005085"/>
    </source>
</evidence>
<dbReference type="InterPro" id="IPR019491">
    <property type="entry name" value="Lipoate_protein_ligase_C"/>
</dbReference>
<evidence type="ECO:0000256" key="5">
    <source>
        <dbReference type="ARBA" id="ARBA00022741"/>
    </source>
</evidence>
<dbReference type="Gene3D" id="3.30.390.50">
    <property type="entry name" value="CO dehydrogenase flavoprotein, C-terminal domain"/>
    <property type="match status" value="1"/>
</dbReference>
<dbReference type="GO" id="GO:0005737">
    <property type="term" value="C:cytoplasm"/>
    <property type="evidence" value="ECO:0007669"/>
    <property type="project" value="TreeGrafter"/>
</dbReference>
<dbReference type="AlphaFoldDB" id="A0A1I1AXH2"/>
<dbReference type="Gene3D" id="3.30.930.10">
    <property type="entry name" value="Bira Bifunctional Protein, Domain 2"/>
    <property type="match status" value="1"/>
</dbReference>
<dbReference type="RefSeq" id="WP_090043049.1">
    <property type="nucleotide sequence ID" value="NZ_FOKI01000052.1"/>
</dbReference>
<feature type="domain" description="BPL/LPL catalytic" evidence="8">
    <location>
        <begin position="24"/>
        <end position="211"/>
    </location>
</feature>
<dbReference type="EMBL" id="FOKI01000052">
    <property type="protein sequence ID" value="SFB42789.1"/>
    <property type="molecule type" value="Genomic_DNA"/>
</dbReference>
<organism evidence="9 10">
    <name type="scientific">Clostridium frigidicarnis</name>
    <dbReference type="NCBI Taxonomy" id="84698"/>
    <lineage>
        <taxon>Bacteria</taxon>
        <taxon>Bacillati</taxon>
        <taxon>Bacillota</taxon>
        <taxon>Clostridia</taxon>
        <taxon>Eubacteriales</taxon>
        <taxon>Clostridiaceae</taxon>
        <taxon>Clostridium</taxon>
    </lineage>
</organism>
<dbReference type="Pfam" id="PF21948">
    <property type="entry name" value="LplA-B_cat"/>
    <property type="match status" value="1"/>
</dbReference>
<evidence type="ECO:0000256" key="2">
    <source>
        <dbReference type="ARBA" id="ARBA00005124"/>
    </source>
</evidence>
<reference evidence="9 10" key="1">
    <citation type="submission" date="2016-10" db="EMBL/GenBank/DDBJ databases">
        <authorList>
            <person name="de Groot N.N."/>
        </authorList>
    </citation>
    <scope>NUCLEOTIDE SEQUENCE [LARGE SCALE GENOMIC DNA]</scope>
    <source>
        <strain evidence="9 10">DSM 12271</strain>
    </source>
</reference>